<dbReference type="SUPFAM" id="SSF57756">
    <property type="entry name" value="Retrovirus zinc finger-like domains"/>
    <property type="match status" value="1"/>
</dbReference>
<evidence type="ECO:0000256" key="1">
    <source>
        <dbReference type="PROSITE-ProRule" id="PRU00047"/>
    </source>
</evidence>
<dbReference type="GO" id="GO:0008270">
    <property type="term" value="F:zinc ion binding"/>
    <property type="evidence" value="ECO:0007669"/>
    <property type="project" value="UniProtKB-KW"/>
</dbReference>
<dbReference type="Proteomes" id="UP000326396">
    <property type="component" value="Linkage Group LG6"/>
</dbReference>
<reference evidence="4 5" key="1">
    <citation type="submission" date="2019-05" db="EMBL/GenBank/DDBJ databases">
        <title>Mikania micrantha, genome provides insights into the molecular mechanism of rapid growth.</title>
        <authorList>
            <person name="Liu B."/>
        </authorList>
    </citation>
    <scope>NUCLEOTIDE SEQUENCE [LARGE SCALE GENOMIC DNA]</scope>
    <source>
        <strain evidence="4">NLD-2019</strain>
        <tissue evidence="4">Leaf</tissue>
    </source>
</reference>
<dbReference type="PROSITE" id="PS50158">
    <property type="entry name" value="ZF_CCHC"/>
    <property type="match status" value="1"/>
</dbReference>
<feature type="domain" description="CCHC-type" evidence="3">
    <location>
        <begin position="130"/>
        <end position="146"/>
    </location>
</feature>
<keyword evidence="1" id="KW-0863">Zinc-finger</keyword>
<proteinExistence type="predicted"/>
<evidence type="ECO:0000259" key="3">
    <source>
        <dbReference type="PROSITE" id="PS50158"/>
    </source>
</evidence>
<evidence type="ECO:0000256" key="2">
    <source>
        <dbReference type="SAM" id="MobiDB-lite"/>
    </source>
</evidence>
<dbReference type="Pfam" id="PF00098">
    <property type="entry name" value="zf-CCHC"/>
    <property type="match status" value="1"/>
</dbReference>
<dbReference type="InterPro" id="IPR001878">
    <property type="entry name" value="Znf_CCHC"/>
</dbReference>
<accession>A0A5N6MAI7</accession>
<gene>
    <name evidence="4" type="ORF">E3N88_33169</name>
</gene>
<dbReference type="AlphaFoldDB" id="A0A5N6MAI7"/>
<name>A0A5N6MAI7_9ASTR</name>
<dbReference type="InterPro" id="IPR036875">
    <property type="entry name" value="Znf_CCHC_sf"/>
</dbReference>
<sequence length="165" mass="19249">MHGMIMLSPPKRNRATKVELNEMREKKCQYIDLKDLDLGLGYTRAGVNRQASIDQYSDLEKMPFEEAIGKLKAYEERLKSHEEKEEEQDQLLMAKNGEQEERQYGRERGFGRGERGRGRGSDQGDKSGFRCFECGEFGHFGYECTKWKDKDKEANLIQEEEPTRL</sequence>
<keyword evidence="1" id="KW-0862">Zinc</keyword>
<organism evidence="4 5">
    <name type="scientific">Mikania micrantha</name>
    <name type="common">bitter vine</name>
    <dbReference type="NCBI Taxonomy" id="192012"/>
    <lineage>
        <taxon>Eukaryota</taxon>
        <taxon>Viridiplantae</taxon>
        <taxon>Streptophyta</taxon>
        <taxon>Embryophyta</taxon>
        <taxon>Tracheophyta</taxon>
        <taxon>Spermatophyta</taxon>
        <taxon>Magnoliopsida</taxon>
        <taxon>eudicotyledons</taxon>
        <taxon>Gunneridae</taxon>
        <taxon>Pentapetalae</taxon>
        <taxon>asterids</taxon>
        <taxon>campanulids</taxon>
        <taxon>Asterales</taxon>
        <taxon>Asteraceae</taxon>
        <taxon>Asteroideae</taxon>
        <taxon>Heliantheae alliance</taxon>
        <taxon>Eupatorieae</taxon>
        <taxon>Mikania</taxon>
    </lineage>
</organism>
<evidence type="ECO:0000313" key="5">
    <source>
        <dbReference type="Proteomes" id="UP000326396"/>
    </source>
</evidence>
<evidence type="ECO:0000313" key="4">
    <source>
        <dbReference type="EMBL" id="KAD3337649.1"/>
    </source>
</evidence>
<dbReference type="GO" id="GO:0003676">
    <property type="term" value="F:nucleic acid binding"/>
    <property type="evidence" value="ECO:0007669"/>
    <property type="project" value="InterPro"/>
</dbReference>
<dbReference type="EMBL" id="SZYD01000016">
    <property type="protein sequence ID" value="KAD3337649.1"/>
    <property type="molecule type" value="Genomic_DNA"/>
</dbReference>
<keyword evidence="1" id="KW-0479">Metal-binding</keyword>
<protein>
    <recommendedName>
        <fullName evidence="3">CCHC-type domain-containing protein</fullName>
    </recommendedName>
</protein>
<keyword evidence="5" id="KW-1185">Reference proteome</keyword>
<comment type="caution">
    <text evidence="4">The sequence shown here is derived from an EMBL/GenBank/DDBJ whole genome shotgun (WGS) entry which is preliminary data.</text>
</comment>
<feature type="region of interest" description="Disordered" evidence="2">
    <location>
        <begin position="78"/>
        <end position="128"/>
    </location>
</feature>
<feature type="compositionally biased region" description="Basic and acidic residues" evidence="2">
    <location>
        <begin position="97"/>
        <end position="128"/>
    </location>
</feature>